<dbReference type="SUPFAM" id="SSF50341">
    <property type="entry name" value="CheW-like"/>
    <property type="match status" value="1"/>
</dbReference>
<evidence type="ECO:0000313" key="3">
    <source>
        <dbReference type="Proteomes" id="UP001164909"/>
    </source>
</evidence>
<evidence type="ECO:0000259" key="1">
    <source>
        <dbReference type="PROSITE" id="PS50851"/>
    </source>
</evidence>
<reference evidence="2" key="1">
    <citation type="submission" date="2022-12" db="EMBL/GenBank/DDBJ databases">
        <authorList>
            <person name="Bing R.G."/>
            <person name="Willard D.J."/>
            <person name="Manesh M.J.H."/>
            <person name="Laemthong T."/>
            <person name="Crosby J.R."/>
            <person name="Kelly R.M."/>
        </authorList>
    </citation>
    <scope>NUCLEOTIDE SEQUENCE</scope>
    <source>
        <strain evidence="2">DSM 8990</strain>
    </source>
</reference>
<dbReference type="EMBL" id="CP113865">
    <property type="protein sequence ID" value="WAM34617.1"/>
    <property type="molecule type" value="Genomic_DNA"/>
</dbReference>
<proteinExistence type="predicted"/>
<dbReference type="RefSeq" id="WP_045169183.1">
    <property type="nucleotide sequence ID" value="NZ_CP113865.1"/>
</dbReference>
<evidence type="ECO:0000313" key="2">
    <source>
        <dbReference type="EMBL" id="WAM34617.1"/>
    </source>
</evidence>
<dbReference type="InterPro" id="IPR002545">
    <property type="entry name" value="CheW-lke_dom"/>
</dbReference>
<dbReference type="PANTHER" id="PTHR22617:SF23">
    <property type="entry name" value="CHEMOTAXIS PROTEIN CHEW"/>
    <property type="match status" value="1"/>
</dbReference>
<dbReference type="Gene3D" id="2.30.30.40">
    <property type="entry name" value="SH3 Domains"/>
    <property type="match status" value="1"/>
</dbReference>
<dbReference type="InterPro" id="IPR036061">
    <property type="entry name" value="CheW-like_dom_sf"/>
</dbReference>
<dbReference type="Gene3D" id="2.40.50.180">
    <property type="entry name" value="CheA-289, Domain 4"/>
    <property type="match status" value="1"/>
</dbReference>
<dbReference type="PROSITE" id="PS50851">
    <property type="entry name" value="CHEW"/>
    <property type="match status" value="1"/>
</dbReference>
<feature type="domain" description="CheW-like" evidence="1">
    <location>
        <begin position="18"/>
        <end position="158"/>
    </location>
</feature>
<dbReference type="SMART" id="SM00260">
    <property type="entry name" value="CheW"/>
    <property type="match status" value="1"/>
</dbReference>
<protein>
    <submittedName>
        <fullName evidence="2">Chemotaxis protein CheW</fullName>
    </submittedName>
</protein>
<organism evidence="2 3">
    <name type="scientific">Caldicellulosiruptor morganii</name>
    <dbReference type="NCBI Taxonomy" id="1387555"/>
    <lineage>
        <taxon>Bacteria</taxon>
        <taxon>Bacillati</taxon>
        <taxon>Bacillota</taxon>
        <taxon>Bacillota incertae sedis</taxon>
        <taxon>Caldicellulosiruptorales</taxon>
        <taxon>Caldicellulosiruptoraceae</taxon>
        <taxon>Caldicellulosiruptor</taxon>
    </lineage>
</organism>
<name>A0ABY7BP65_9FIRM</name>
<dbReference type="PANTHER" id="PTHR22617">
    <property type="entry name" value="CHEMOTAXIS SENSOR HISTIDINE KINASE-RELATED"/>
    <property type="match status" value="1"/>
</dbReference>
<sequence length="160" mass="18563">MQDRVINESLEELEEGMKDRYLIFTVDNQYYGIEIKYVIEIVGLLPITYLPHQRDYIRGIVNLRGKIIPVIDARIRLGKVYKEYQERTCIIVVSINGFQVGIIVDYVNEVAIIKEEEITSLPEVERQDDKRFVKGVANSSGRLILLLDCEKFVSPEKIEL</sequence>
<dbReference type="Pfam" id="PF01584">
    <property type="entry name" value="CheW"/>
    <property type="match status" value="1"/>
</dbReference>
<accession>A0ABY7BP65</accession>
<dbReference type="InterPro" id="IPR039315">
    <property type="entry name" value="CheW"/>
</dbReference>
<keyword evidence="3" id="KW-1185">Reference proteome</keyword>
<gene>
    <name evidence="2" type="ORF">OTK00_000834</name>
</gene>
<dbReference type="Proteomes" id="UP001164909">
    <property type="component" value="Chromosome"/>
</dbReference>